<dbReference type="STRING" id="94237.ENSMMOP00000008983"/>
<evidence type="ECO:0000313" key="2">
    <source>
        <dbReference type="Ensembl" id="ENSMMOP00000008983.1"/>
    </source>
</evidence>
<feature type="domain" description="CEP63/Deup1 N-terminal" evidence="1">
    <location>
        <begin position="12"/>
        <end position="58"/>
    </location>
</feature>
<accession>A0A3Q3W4A1</accession>
<dbReference type="Proteomes" id="UP000261620">
    <property type="component" value="Unplaced"/>
</dbReference>
<evidence type="ECO:0000259" key="1">
    <source>
        <dbReference type="Pfam" id="PF17045"/>
    </source>
</evidence>
<organism evidence="2 3">
    <name type="scientific">Mola mola</name>
    <name type="common">Ocean sunfish</name>
    <name type="synonym">Tetraodon mola</name>
    <dbReference type="NCBI Taxonomy" id="94237"/>
    <lineage>
        <taxon>Eukaryota</taxon>
        <taxon>Metazoa</taxon>
        <taxon>Chordata</taxon>
        <taxon>Craniata</taxon>
        <taxon>Vertebrata</taxon>
        <taxon>Euteleostomi</taxon>
        <taxon>Actinopterygii</taxon>
        <taxon>Neopterygii</taxon>
        <taxon>Teleostei</taxon>
        <taxon>Neoteleostei</taxon>
        <taxon>Acanthomorphata</taxon>
        <taxon>Eupercaria</taxon>
        <taxon>Tetraodontiformes</taxon>
        <taxon>Molidae</taxon>
        <taxon>Mola</taxon>
    </lineage>
</organism>
<proteinExistence type="predicted"/>
<reference evidence="2" key="2">
    <citation type="submission" date="2025-09" db="UniProtKB">
        <authorList>
            <consortium name="Ensembl"/>
        </authorList>
    </citation>
    <scope>IDENTIFICATION</scope>
</reference>
<dbReference type="Ensembl" id="ENSMMOT00000009142.1">
    <property type="protein sequence ID" value="ENSMMOP00000008983.1"/>
    <property type="gene ID" value="ENSMMOG00000006941.1"/>
</dbReference>
<reference evidence="2" key="1">
    <citation type="submission" date="2025-08" db="UniProtKB">
        <authorList>
            <consortium name="Ensembl"/>
        </authorList>
    </citation>
    <scope>IDENTIFICATION</scope>
</reference>
<sequence>LSNQCLCSSSVLSACEPELQELMRQIDIMISQQKRQWEAEMQALQLRVKRGEDELLGVQPGRQELVTKYEQQLQRVREEVRPFSVKNDCQQAQ</sequence>
<evidence type="ECO:0000313" key="3">
    <source>
        <dbReference type="Proteomes" id="UP000261620"/>
    </source>
</evidence>
<dbReference type="Pfam" id="PF17045">
    <property type="entry name" value="CEP63"/>
    <property type="match status" value="1"/>
</dbReference>
<protein>
    <recommendedName>
        <fullName evidence="1">CEP63/Deup1 N-terminal domain-containing protein</fullName>
    </recommendedName>
</protein>
<keyword evidence="3" id="KW-1185">Reference proteome</keyword>
<dbReference type="AlphaFoldDB" id="A0A3Q3W4A1"/>
<dbReference type="InterPro" id="IPR031470">
    <property type="entry name" value="CEP63/Deup1_N"/>
</dbReference>
<name>A0A3Q3W4A1_MOLML</name>